<protein>
    <submittedName>
        <fullName evidence="2">Uncharacterized protein</fullName>
    </submittedName>
</protein>
<keyword evidence="1" id="KW-1185">Reference proteome</keyword>
<evidence type="ECO:0000313" key="2">
    <source>
        <dbReference type="WBParaSite" id="Gr19_v10_g13968.t1"/>
    </source>
</evidence>
<name>A0A914H7M6_GLORO</name>
<organism evidence="1 2">
    <name type="scientific">Globodera rostochiensis</name>
    <name type="common">Golden nematode worm</name>
    <name type="synonym">Heterodera rostochiensis</name>
    <dbReference type="NCBI Taxonomy" id="31243"/>
    <lineage>
        <taxon>Eukaryota</taxon>
        <taxon>Metazoa</taxon>
        <taxon>Ecdysozoa</taxon>
        <taxon>Nematoda</taxon>
        <taxon>Chromadorea</taxon>
        <taxon>Rhabditida</taxon>
        <taxon>Tylenchina</taxon>
        <taxon>Tylenchomorpha</taxon>
        <taxon>Tylenchoidea</taxon>
        <taxon>Heteroderidae</taxon>
        <taxon>Heteroderinae</taxon>
        <taxon>Globodera</taxon>
    </lineage>
</organism>
<accession>A0A914H7M6</accession>
<evidence type="ECO:0000313" key="1">
    <source>
        <dbReference type="Proteomes" id="UP000887572"/>
    </source>
</evidence>
<reference evidence="2" key="1">
    <citation type="submission" date="2022-11" db="UniProtKB">
        <authorList>
            <consortium name="WormBaseParasite"/>
        </authorList>
    </citation>
    <scope>IDENTIFICATION</scope>
</reference>
<proteinExistence type="predicted"/>
<dbReference type="Proteomes" id="UP000887572">
    <property type="component" value="Unplaced"/>
</dbReference>
<dbReference type="WBParaSite" id="Gr19_v10_g13968.t1">
    <property type="protein sequence ID" value="Gr19_v10_g13968.t1"/>
    <property type="gene ID" value="Gr19_v10_g13968"/>
</dbReference>
<dbReference type="AlphaFoldDB" id="A0A914H7M6"/>
<sequence length="426" mass="49339">MSDNPKEAEKQLKKIFICDDVLFEVFAFCGHFALGLKVALISDRFDFLVDAHFELNGLALAWLDIRRATDVKGAEIAKIIDEWGQVERRLPIPQEPLPNKVIGFERINLSYIDQTVFDFLQRIRRLFNTKDITLSIGTSADQNRSWEIIWHRIWPLINNNICGFASYSDNFDRLRRFSPTILCDCAKLRFIQSEGGFPVFGQITPRGDGLPKVLQCKFRPIGIEGLKQAFVNSTEPLNFIIYLRDYSANIVPFELQNNLTGERLVWRRFSIFFLLLLRCPIERDEDKWAKWEKEAYGWNFVRKRFFFFMNCYDRDIDDGLLDTNEVSFMTTFWCGPFALGLNVALISDRFDRLVDAHFKTNEWSLGNLTSRRAADGNGAYFDETFSETAAVFIQAPTVTIVRTLHKSRMSFVKDWGTVAEEGKSNI</sequence>